<proteinExistence type="predicted"/>
<evidence type="ECO:0000313" key="3">
    <source>
        <dbReference type="Proteomes" id="UP000815325"/>
    </source>
</evidence>
<feature type="compositionally biased region" description="Basic and acidic residues" evidence="1">
    <location>
        <begin position="200"/>
        <end position="212"/>
    </location>
</feature>
<reference evidence="2" key="1">
    <citation type="submission" date="2017-08" db="EMBL/GenBank/DDBJ databases">
        <authorList>
            <person name="Polle J.E."/>
            <person name="Barry K."/>
            <person name="Cushman J."/>
            <person name="Schmutz J."/>
            <person name="Tran D."/>
            <person name="Hathwaick L.T."/>
            <person name="Yim W.C."/>
            <person name="Jenkins J."/>
            <person name="Mckie-Krisberg Z.M."/>
            <person name="Prochnik S."/>
            <person name="Lindquist E."/>
            <person name="Dockter R.B."/>
            <person name="Adam C."/>
            <person name="Molina H."/>
            <person name="Bunkerborg J."/>
            <person name="Jin E."/>
            <person name="Buchheim M."/>
            <person name="Magnuson J."/>
        </authorList>
    </citation>
    <scope>NUCLEOTIDE SEQUENCE</scope>
    <source>
        <strain evidence="2">CCAP 19/18</strain>
    </source>
</reference>
<protein>
    <submittedName>
        <fullName evidence="2">Uncharacterized protein</fullName>
    </submittedName>
</protein>
<feature type="compositionally biased region" description="Low complexity" evidence="1">
    <location>
        <begin position="149"/>
        <end position="170"/>
    </location>
</feature>
<sequence length="325" mass="36598">MSEVITMSHGSHEIKLQVLEKPKNAPSPSDGFIIYLDSDRHVKGPFIPSTIQGAREVYQQRLEKSAVSDLAYGSFLSMLAMSEQEAVAEGLPTRKQFLECKGAAAPMHTAIFKAMAKAVWARYCKQLQEERLEREAKLAQQQQRRAQQQQQQQQQQQHRQQQEQQQQQGGEQQGQGRHEAGGQHQNVVRSELSPTTPRQEALKRQREQREKTQQQQQQQQLSQQEHAGEPPAKKAKQAQPANLSVLHDLEKQLRTASARIKKDLRTPLSKATTKEEQRDLQTFAAEELVKMSNSLHNKLKSAAAACSNAAAQEQSEDEEEGNDGA</sequence>
<organism evidence="2 3">
    <name type="scientific">Dunaliella salina</name>
    <name type="common">Green alga</name>
    <name type="synonym">Protococcus salinus</name>
    <dbReference type="NCBI Taxonomy" id="3046"/>
    <lineage>
        <taxon>Eukaryota</taxon>
        <taxon>Viridiplantae</taxon>
        <taxon>Chlorophyta</taxon>
        <taxon>core chlorophytes</taxon>
        <taxon>Chlorophyceae</taxon>
        <taxon>CS clade</taxon>
        <taxon>Chlamydomonadales</taxon>
        <taxon>Dunaliellaceae</taxon>
        <taxon>Dunaliella</taxon>
    </lineage>
</organism>
<feature type="compositionally biased region" description="Polar residues" evidence="1">
    <location>
        <begin position="186"/>
        <end position="198"/>
    </location>
</feature>
<comment type="caution">
    <text evidence="2">The sequence shown here is derived from an EMBL/GenBank/DDBJ whole genome shotgun (WGS) entry which is preliminary data.</text>
</comment>
<keyword evidence="3" id="KW-1185">Reference proteome</keyword>
<evidence type="ECO:0000313" key="2">
    <source>
        <dbReference type="EMBL" id="KAF5835619.1"/>
    </source>
</evidence>
<dbReference type="Proteomes" id="UP000815325">
    <property type="component" value="Unassembled WGS sequence"/>
</dbReference>
<feature type="compositionally biased region" description="Low complexity" evidence="1">
    <location>
        <begin position="213"/>
        <end position="225"/>
    </location>
</feature>
<feature type="compositionally biased region" description="Acidic residues" evidence="1">
    <location>
        <begin position="314"/>
        <end position="325"/>
    </location>
</feature>
<accession>A0ABQ7GLY5</accession>
<dbReference type="EMBL" id="MU069697">
    <property type="protein sequence ID" value="KAF5835619.1"/>
    <property type="molecule type" value="Genomic_DNA"/>
</dbReference>
<evidence type="ECO:0000256" key="1">
    <source>
        <dbReference type="SAM" id="MobiDB-lite"/>
    </source>
</evidence>
<name>A0ABQ7GLY5_DUNSA</name>
<gene>
    <name evidence="2" type="ORF">DUNSADRAFT_7167</name>
</gene>
<feature type="region of interest" description="Disordered" evidence="1">
    <location>
        <begin position="149"/>
        <end position="245"/>
    </location>
</feature>
<feature type="region of interest" description="Disordered" evidence="1">
    <location>
        <begin position="305"/>
        <end position="325"/>
    </location>
</feature>
<feature type="region of interest" description="Disordered" evidence="1">
    <location>
        <begin position="257"/>
        <end position="277"/>
    </location>
</feature>